<evidence type="ECO:0000256" key="6">
    <source>
        <dbReference type="RuleBase" id="RU363037"/>
    </source>
</evidence>
<gene>
    <name evidence="8" type="ORF">M422DRAFT_54856</name>
</gene>
<feature type="domain" description="Glutamyl/glutaminyl-tRNA synthetase class Ib catalytic" evidence="7">
    <location>
        <begin position="190"/>
        <end position="302"/>
    </location>
</feature>
<keyword evidence="9" id="KW-1185">Reference proteome</keyword>
<dbReference type="EMBL" id="KN837322">
    <property type="protein sequence ID" value="KIJ27826.1"/>
    <property type="molecule type" value="Genomic_DNA"/>
</dbReference>
<protein>
    <recommendedName>
        <fullName evidence="7">Glutamyl/glutaminyl-tRNA synthetase class Ib catalytic domain-containing protein</fullName>
    </recommendedName>
</protein>
<keyword evidence="1 6" id="KW-0436">Ligase</keyword>
<dbReference type="InterPro" id="IPR001412">
    <property type="entry name" value="aa-tRNA-synth_I_CS"/>
</dbReference>
<evidence type="ECO:0000256" key="1">
    <source>
        <dbReference type="ARBA" id="ARBA00022598"/>
    </source>
</evidence>
<dbReference type="SUPFAM" id="SSF47616">
    <property type="entry name" value="GST C-terminal domain-like"/>
    <property type="match status" value="1"/>
</dbReference>
<keyword evidence="2 6" id="KW-0547">Nucleotide-binding</keyword>
<evidence type="ECO:0000256" key="3">
    <source>
        <dbReference type="ARBA" id="ARBA00022840"/>
    </source>
</evidence>
<name>A0A0C9UR59_SPHS4</name>
<accession>A0A0C9UR59</accession>
<dbReference type="InterPro" id="IPR036282">
    <property type="entry name" value="Glutathione-S-Trfase_C_sf"/>
</dbReference>
<evidence type="ECO:0000256" key="2">
    <source>
        <dbReference type="ARBA" id="ARBA00022741"/>
    </source>
</evidence>
<keyword evidence="3 6" id="KW-0067">ATP-binding</keyword>
<sequence length="310" mass="34323">MSFKLTFNPGTSPFPWAPLVLATYVNRPNIEVEFDSGVDNVTLDYEGHQVTNVNDITGILAKSANVSSDDPKTAGFLTLAERLPTITAFSELVAAFDSLDDHIVLRTFLIGHDLSLADWAVWGALKSSVKAAGLLKNNQHPHLARWYTYIDGLESTQDAIVKLAEARSRAKAKKTAGSFDLGLSGAIDGKVVTRFPPEPSGYLHIGHAKAAMLNQYFAKMYHGKLIIRFDDTNPSKEKSEFEDTILEDLTLLEVVGDQFTHTSDYFDELYELAIKMIKIGKAYCDDTAQEQMRDERGKARKVSGGVFARR</sequence>
<dbReference type="InterPro" id="IPR020058">
    <property type="entry name" value="Glu/Gln-tRNA-synth_Ib_cat-dom"/>
</dbReference>
<dbReference type="PRINTS" id="PR00987">
    <property type="entry name" value="TRNASYNTHGLU"/>
</dbReference>
<dbReference type="Pfam" id="PF00749">
    <property type="entry name" value="tRNA-synt_1c"/>
    <property type="match status" value="1"/>
</dbReference>
<dbReference type="InterPro" id="IPR000924">
    <property type="entry name" value="Glu/Gln-tRNA-synth"/>
</dbReference>
<reference evidence="8 9" key="1">
    <citation type="submission" date="2014-06" db="EMBL/GenBank/DDBJ databases">
        <title>Evolutionary Origins and Diversification of the Mycorrhizal Mutualists.</title>
        <authorList>
            <consortium name="DOE Joint Genome Institute"/>
            <consortium name="Mycorrhizal Genomics Consortium"/>
            <person name="Kohler A."/>
            <person name="Kuo A."/>
            <person name="Nagy L.G."/>
            <person name="Floudas D."/>
            <person name="Copeland A."/>
            <person name="Barry K.W."/>
            <person name="Cichocki N."/>
            <person name="Veneault-Fourrey C."/>
            <person name="LaButti K."/>
            <person name="Lindquist E.A."/>
            <person name="Lipzen A."/>
            <person name="Lundell T."/>
            <person name="Morin E."/>
            <person name="Murat C."/>
            <person name="Riley R."/>
            <person name="Ohm R."/>
            <person name="Sun H."/>
            <person name="Tunlid A."/>
            <person name="Henrissat B."/>
            <person name="Grigoriev I.V."/>
            <person name="Hibbett D.S."/>
            <person name="Martin F."/>
        </authorList>
    </citation>
    <scope>NUCLEOTIDE SEQUENCE [LARGE SCALE GENOMIC DNA]</scope>
    <source>
        <strain evidence="8 9">SS14</strain>
    </source>
</reference>
<dbReference type="HOGENOM" id="CLU_069892_0_0_1"/>
<dbReference type="Gene3D" id="3.40.50.620">
    <property type="entry name" value="HUPs"/>
    <property type="match status" value="1"/>
</dbReference>
<dbReference type="PANTHER" id="PTHR43097">
    <property type="entry name" value="GLUTAMINE-TRNA LIGASE"/>
    <property type="match status" value="1"/>
</dbReference>
<dbReference type="GO" id="GO:0005829">
    <property type="term" value="C:cytosol"/>
    <property type="evidence" value="ECO:0007669"/>
    <property type="project" value="TreeGrafter"/>
</dbReference>
<dbReference type="Gene3D" id="1.20.1050.10">
    <property type="match status" value="1"/>
</dbReference>
<dbReference type="InterPro" id="IPR050132">
    <property type="entry name" value="Gln/Glu-tRNA_Ligase"/>
</dbReference>
<dbReference type="GO" id="GO:0017102">
    <property type="term" value="C:methionyl glutamyl tRNA synthetase complex"/>
    <property type="evidence" value="ECO:0007669"/>
    <property type="project" value="TreeGrafter"/>
</dbReference>
<dbReference type="GO" id="GO:0006424">
    <property type="term" value="P:glutamyl-tRNA aminoacylation"/>
    <property type="evidence" value="ECO:0007669"/>
    <property type="project" value="TreeGrafter"/>
</dbReference>
<keyword evidence="4 6" id="KW-0648">Protein biosynthesis</keyword>
<dbReference type="OrthoDB" id="3239704at2759"/>
<organism evidence="8 9">
    <name type="scientific">Sphaerobolus stellatus (strain SS14)</name>
    <dbReference type="NCBI Taxonomy" id="990650"/>
    <lineage>
        <taxon>Eukaryota</taxon>
        <taxon>Fungi</taxon>
        <taxon>Dikarya</taxon>
        <taxon>Basidiomycota</taxon>
        <taxon>Agaricomycotina</taxon>
        <taxon>Agaricomycetes</taxon>
        <taxon>Phallomycetidae</taxon>
        <taxon>Geastrales</taxon>
        <taxon>Sphaerobolaceae</taxon>
        <taxon>Sphaerobolus</taxon>
    </lineage>
</organism>
<dbReference type="InterPro" id="IPR014729">
    <property type="entry name" value="Rossmann-like_a/b/a_fold"/>
</dbReference>
<comment type="similarity">
    <text evidence="6">Belongs to the class-I aminoacyl-tRNA synthetase family.</text>
</comment>
<evidence type="ECO:0000256" key="4">
    <source>
        <dbReference type="ARBA" id="ARBA00022917"/>
    </source>
</evidence>
<dbReference type="Proteomes" id="UP000054279">
    <property type="component" value="Unassembled WGS sequence"/>
</dbReference>
<dbReference type="GO" id="GO:0005524">
    <property type="term" value="F:ATP binding"/>
    <property type="evidence" value="ECO:0007669"/>
    <property type="project" value="UniProtKB-KW"/>
</dbReference>
<evidence type="ECO:0000313" key="8">
    <source>
        <dbReference type="EMBL" id="KIJ27826.1"/>
    </source>
</evidence>
<evidence type="ECO:0000313" key="9">
    <source>
        <dbReference type="Proteomes" id="UP000054279"/>
    </source>
</evidence>
<dbReference type="SUPFAM" id="SSF52374">
    <property type="entry name" value="Nucleotidylyl transferase"/>
    <property type="match status" value="1"/>
</dbReference>
<proteinExistence type="inferred from homology"/>
<dbReference type="GO" id="GO:0004818">
    <property type="term" value="F:glutamate-tRNA ligase activity"/>
    <property type="evidence" value="ECO:0007669"/>
    <property type="project" value="TreeGrafter"/>
</dbReference>
<dbReference type="Pfam" id="PF13410">
    <property type="entry name" value="GST_C_2"/>
    <property type="match status" value="1"/>
</dbReference>
<keyword evidence="5 6" id="KW-0030">Aminoacyl-tRNA synthetase</keyword>
<dbReference type="PANTHER" id="PTHR43097:SF5">
    <property type="entry name" value="GLUTAMATE--TRNA LIGASE"/>
    <property type="match status" value="1"/>
</dbReference>
<evidence type="ECO:0000256" key="5">
    <source>
        <dbReference type="ARBA" id="ARBA00023146"/>
    </source>
</evidence>
<evidence type="ECO:0000259" key="7">
    <source>
        <dbReference type="Pfam" id="PF00749"/>
    </source>
</evidence>
<dbReference type="PROSITE" id="PS00178">
    <property type="entry name" value="AA_TRNA_LIGASE_I"/>
    <property type="match status" value="1"/>
</dbReference>
<dbReference type="AlphaFoldDB" id="A0A0C9UR59"/>